<evidence type="ECO:0000313" key="1">
    <source>
        <dbReference type="EMBL" id="STY44522.1"/>
    </source>
</evidence>
<accession>A0A378MGL0</accession>
<sequence>MEQLEVINCGLGDLAEKQDHVTKAYRRNESTRTALEEHYFQRERLFQELKEANLIVRKAMKNGKTYKITDNGVGNKGQKSFSVIIDSKIVIGTKGETHIKIVYDELNNVWTTYPVPKP</sequence>
<dbReference type="EMBL" id="UGPG01000001">
    <property type="protein sequence ID" value="STY44522.1"/>
    <property type="molecule type" value="Genomic_DNA"/>
</dbReference>
<protein>
    <submittedName>
        <fullName evidence="1">Uncharacterized protein</fullName>
    </submittedName>
</protein>
<reference evidence="1 2" key="1">
    <citation type="submission" date="2018-06" db="EMBL/GenBank/DDBJ databases">
        <authorList>
            <consortium name="Pathogen Informatics"/>
            <person name="Doyle S."/>
        </authorList>
    </citation>
    <scope>NUCLEOTIDE SEQUENCE [LARGE SCALE GENOMIC DNA]</scope>
    <source>
        <strain evidence="2">NCTC 10815</strain>
    </source>
</reference>
<gene>
    <name evidence="1" type="ORF">NCTC10815_01871</name>
</gene>
<dbReference type="AlphaFoldDB" id="A0A378MGL0"/>
<dbReference type="Pfam" id="PF13125">
    <property type="entry name" value="DUF3958"/>
    <property type="match status" value="1"/>
</dbReference>
<dbReference type="Proteomes" id="UP000254879">
    <property type="component" value="Unassembled WGS sequence"/>
</dbReference>
<evidence type="ECO:0000313" key="2">
    <source>
        <dbReference type="Proteomes" id="UP000254879"/>
    </source>
</evidence>
<name>A0A378MGL0_LISGR</name>
<dbReference type="InterPro" id="IPR025014">
    <property type="entry name" value="DUF3958"/>
</dbReference>
<organism evidence="1 2">
    <name type="scientific">Listeria grayi</name>
    <name type="common">Listeria murrayi</name>
    <dbReference type="NCBI Taxonomy" id="1641"/>
    <lineage>
        <taxon>Bacteria</taxon>
        <taxon>Bacillati</taxon>
        <taxon>Bacillota</taxon>
        <taxon>Bacilli</taxon>
        <taxon>Bacillales</taxon>
        <taxon>Listeriaceae</taxon>
        <taxon>Listeria</taxon>
    </lineage>
</organism>
<proteinExistence type="predicted"/>
<dbReference type="RefSeq" id="WP_172465191.1">
    <property type="nucleotide sequence ID" value="NZ_UGPG01000001.1"/>
</dbReference>